<keyword evidence="4" id="KW-1185">Reference proteome</keyword>
<evidence type="ECO:0000313" key="3">
    <source>
        <dbReference type="EMBL" id="MFB9444247.1"/>
    </source>
</evidence>
<dbReference type="EMBL" id="JBHMCA010000025">
    <property type="protein sequence ID" value="MFB9444247.1"/>
    <property type="molecule type" value="Genomic_DNA"/>
</dbReference>
<comment type="caution">
    <text evidence="3">The sequence shown here is derived from an EMBL/GenBank/DDBJ whole genome shotgun (WGS) entry which is preliminary data.</text>
</comment>
<dbReference type="PANTHER" id="PTHR36927">
    <property type="entry name" value="BLR4337 PROTEIN"/>
    <property type="match status" value="1"/>
</dbReference>
<feature type="transmembrane region" description="Helical" evidence="1">
    <location>
        <begin position="253"/>
        <end position="273"/>
    </location>
</feature>
<feature type="transmembrane region" description="Helical" evidence="1">
    <location>
        <begin position="315"/>
        <end position="334"/>
    </location>
</feature>
<feature type="transmembrane region" description="Helical" evidence="1">
    <location>
        <begin position="45"/>
        <end position="66"/>
    </location>
</feature>
<keyword evidence="1" id="KW-1133">Transmembrane helix</keyword>
<feature type="transmembrane region" description="Helical" evidence="1">
    <location>
        <begin position="155"/>
        <end position="178"/>
    </location>
</feature>
<dbReference type="GO" id="GO:0016746">
    <property type="term" value="F:acyltransferase activity"/>
    <property type="evidence" value="ECO:0007669"/>
    <property type="project" value="UniProtKB-KW"/>
</dbReference>
<sequence>MRLHFVDTLRVLLIALVVVHHVAGIYSGLDAWYFTETPTSDGESLLLTVFMLVNQAWFMGAFFLLAGLFTPASYDRKGPGRFLRDRLLRLGVPFLVFYFVINPLLWRDVHGIGSGPLWFVLALLIFDCCYAAFRFATRNRPRPARPGTPLPYRHVLTVIALLAAATWALRIVIPIGFWIPVIDFPTAAYLPQYVTFFVLGIVAARRGWLPATLRARTGWLGLALALGGTLVFFPLALAGGLEAWLGRGTLGSLFYALWDSTFAVGLVLALLTLLRARFDREHRYLSAHVFTVYVIHAVVVTVVGLSLTWLDWPSVAKFALGAAVAVPACFLLAGPVRRIPGVRRVL</sequence>
<keyword evidence="1" id="KW-0472">Membrane</keyword>
<evidence type="ECO:0000259" key="2">
    <source>
        <dbReference type="Pfam" id="PF01757"/>
    </source>
</evidence>
<reference evidence="3 4" key="1">
    <citation type="submission" date="2024-09" db="EMBL/GenBank/DDBJ databases">
        <authorList>
            <person name="Sun Q."/>
            <person name="Mori K."/>
        </authorList>
    </citation>
    <scope>NUCLEOTIDE SEQUENCE [LARGE SCALE GENOMIC DNA]</scope>
    <source>
        <strain evidence="3 4">JCM 3307</strain>
    </source>
</reference>
<keyword evidence="3" id="KW-0808">Transferase</keyword>
<protein>
    <submittedName>
        <fullName evidence="3">Acyltransferase family protein</fullName>
    </submittedName>
</protein>
<feature type="transmembrane region" description="Helical" evidence="1">
    <location>
        <begin position="190"/>
        <end position="208"/>
    </location>
</feature>
<accession>A0ABV5M5W7</accession>
<dbReference type="InterPro" id="IPR050623">
    <property type="entry name" value="Glucan_succinyl_AcylTrfase"/>
</dbReference>
<dbReference type="Proteomes" id="UP001589608">
    <property type="component" value="Unassembled WGS sequence"/>
</dbReference>
<evidence type="ECO:0000313" key="4">
    <source>
        <dbReference type="Proteomes" id="UP001589608"/>
    </source>
</evidence>
<dbReference type="PANTHER" id="PTHR36927:SF4">
    <property type="entry name" value="BLR5718 PROTEIN"/>
    <property type="match status" value="1"/>
</dbReference>
<keyword evidence="1" id="KW-0812">Transmembrane</keyword>
<feature type="transmembrane region" description="Helical" evidence="1">
    <location>
        <begin position="87"/>
        <end position="105"/>
    </location>
</feature>
<gene>
    <name evidence="3" type="ORF">ACFFTR_14290</name>
</gene>
<feature type="transmembrane region" description="Helical" evidence="1">
    <location>
        <begin position="285"/>
        <end position="309"/>
    </location>
</feature>
<organism evidence="3 4">
    <name type="scientific">Dactylosporangium vinaceum</name>
    <dbReference type="NCBI Taxonomy" id="53362"/>
    <lineage>
        <taxon>Bacteria</taxon>
        <taxon>Bacillati</taxon>
        <taxon>Actinomycetota</taxon>
        <taxon>Actinomycetes</taxon>
        <taxon>Micromonosporales</taxon>
        <taxon>Micromonosporaceae</taxon>
        <taxon>Dactylosporangium</taxon>
    </lineage>
</organism>
<feature type="transmembrane region" description="Helical" evidence="1">
    <location>
        <begin position="117"/>
        <end position="135"/>
    </location>
</feature>
<name>A0ABV5M5W7_9ACTN</name>
<proteinExistence type="predicted"/>
<dbReference type="Pfam" id="PF01757">
    <property type="entry name" value="Acyl_transf_3"/>
    <property type="match status" value="1"/>
</dbReference>
<feature type="transmembrane region" description="Helical" evidence="1">
    <location>
        <begin position="220"/>
        <end position="241"/>
    </location>
</feature>
<feature type="domain" description="Acyltransferase 3" evidence="2">
    <location>
        <begin position="4"/>
        <end position="333"/>
    </location>
</feature>
<keyword evidence="3" id="KW-0012">Acyltransferase</keyword>
<feature type="transmembrane region" description="Helical" evidence="1">
    <location>
        <begin position="12"/>
        <end position="33"/>
    </location>
</feature>
<evidence type="ECO:0000256" key="1">
    <source>
        <dbReference type="SAM" id="Phobius"/>
    </source>
</evidence>
<dbReference type="InterPro" id="IPR002656">
    <property type="entry name" value="Acyl_transf_3_dom"/>
</dbReference>
<dbReference type="RefSeq" id="WP_223105106.1">
    <property type="nucleotide sequence ID" value="NZ_CP061913.1"/>
</dbReference>